<evidence type="ECO:0000256" key="1">
    <source>
        <dbReference type="ARBA" id="ARBA00006484"/>
    </source>
</evidence>
<keyword evidence="2" id="KW-0560">Oxidoreductase</keyword>
<dbReference type="Pfam" id="PF13561">
    <property type="entry name" value="adh_short_C2"/>
    <property type="match status" value="1"/>
</dbReference>
<name>A0A381SKB7_9ZZZZ</name>
<evidence type="ECO:0000313" key="3">
    <source>
        <dbReference type="EMBL" id="SVA04495.1"/>
    </source>
</evidence>
<reference evidence="3" key="1">
    <citation type="submission" date="2018-05" db="EMBL/GenBank/DDBJ databases">
        <authorList>
            <person name="Lanie J.A."/>
            <person name="Ng W.-L."/>
            <person name="Kazmierczak K.M."/>
            <person name="Andrzejewski T.M."/>
            <person name="Davidsen T.M."/>
            <person name="Wayne K.J."/>
            <person name="Tettelin H."/>
            <person name="Glass J.I."/>
            <person name="Rusch D."/>
            <person name="Podicherti R."/>
            <person name="Tsui H.-C.T."/>
            <person name="Winkler M.E."/>
        </authorList>
    </citation>
    <scope>NUCLEOTIDE SEQUENCE</scope>
</reference>
<dbReference type="PROSITE" id="PS00061">
    <property type="entry name" value="ADH_SHORT"/>
    <property type="match status" value="1"/>
</dbReference>
<dbReference type="PANTHER" id="PTHR24321:SF8">
    <property type="entry name" value="ESTRADIOL 17-BETA-DEHYDROGENASE 8-RELATED"/>
    <property type="match status" value="1"/>
</dbReference>
<comment type="similarity">
    <text evidence="1">Belongs to the short-chain dehydrogenases/reductases (SDR) family.</text>
</comment>
<dbReference type="FunFam" id="3.40.50.720:FF:000084">
    <property type="entry name" value="Short-chain dehydrogenase reductase"/>
    <property type="match status" value="1"/>
</dbReference>
<protein>
    <recommendedName>
        <fullName evidence="4">Cyclopentanol dehydrogenase</fullName>
    </recommendedName>
</protein>
<dbReference type="Gene3D" id="3.40.50.720">
    <property type="entry name" value="NAD(P)-binding Rossmann-like Domain"/>
    <property type="match status" value="1"/>
</dbReference>
<dbReference type="PANTHER" id="PTHR24321">
    <property type="entry name" value="DEHYDROGENASES, SHORT CHAIN"/>
    <property type="match status" value="1"/>
</dbReference>
<dbReference type="EMBL" id="UINC01003231">
    <property type="protein sequence ID" value="SVA04495.1"/>
    <property type="molecule type" value="Genomic_DNA"/>
</dbReference>
<dbReference type="SUPFAM" id="SSF51735">
    <property type="entry name" value="NAD(P)-binding Rossmann-fold domains"/>
    <property type="match status" value="1"/>
</dbReference>
<evidence type="ECO:0000256" key="2">
    <source>
        <dbReference type="ARBA" id="ARBA00023002"/>
    </source>
</evidence>
<dbReference type="NCBIfam" id="NF005559">
    <property type="entry name" value="PRK07231.1"/>
    <property type="match status" value="1"/>
</dbReference>
<dbReference type="InterPro" id="IPR020904">
    <property type="entry name" value="Sc_DH/Rdtase_CS"/>
</dbReference>
<dbReference type="AlphaFoldDB" id="A0A381SKB7"/>
<proteinExistence type="inferred from homology"/>
<dbReference type="GO" id="GO:0016491">
    <property type="term" value="F:oxidoreductase activity"/>
    <property type="evidence" value="ECO:0007669"/>
    <property type="project" value="UniProtKB-KW"/>
</dbReference>
<dbReference type="PRINTS" id="PR00081">
    <property type="entry name" value="GDHRDH"/>
</dbReference>
<gene>
    <name evidence="3" type="ORF">METZ01_LOCUS57349</name>
</gene>
<organism evidence="3">
    <name type="scientific">marine metagenome</name>
    <dbReference type="NCBI Taxonomy" id="408172"/>
    <lineage>
        <taxon>unclassified sequences</taxon>
        <taxon>metagenomes</taxon>
        <taxon>ecological metagenomes</taxon>
    </lineage>
</organism>
<dbReference type="PRINTS" id="PR00080">
    <property type="entry name" value="SDRFAMILY"/>
</dbReference>
<sequence length="255" mass="27486">MKEDVMRLANKVAVITGASNGMGAAEARLFASEGAQVILADLLEKEGQEQVVQIRSSGGKAIFERLDVTLESQWDLLVHKVIERFGSLDILVNNAGISGSYQPDLMSVEAYDRIMNVNSKGVFLGMKYCLNQMVKHGKGSIVNISSISGMVGQEYTHMGYNASKGAVRIMTKSAAVQYADRGIRVNSVHPGIMPPMTTSVGTAEPKTREIMLKEVPMNRFGLVEEVANAVLFLASEEASYITGAELPVDGGLTAR</sequence>
<dbReference type="InterPro" id="IPR036291">
    <property type="entry name" value="NAD(P)-bd_dom_sf"/>
</dbReference>
<accession>A0A381SKB7</accession>
<evidence type="ECO:0008006" key="4">
    <source>
        <dbReference type="Google" id="ProtNLM"/>
    </source>
</evidence>
<dbReference type="InterPro" id="IPR002347">
    <property type="entry name" value="SDR_fam"/>
</dbReference>